<reference evidence="2 3" key="1">
    <citation type="journal article" date="2014" name="Am. J. Bot.">
        <title>Genome assembly and annotation for red clover (Trifolium pratense; Fabaceae).</title>
        <authorList>
            <person name="Istvanek J."/>
            <person name="Jaros M."/>
            <person name="Krenek A."/>
            <person name="Repkova J."/>
        </authorList>
    </citation>
    <scope>NUCLEOTIDE SEQUENCE [LARGE SCALE GENOMIC DNA]</scope>
    <source>
        <strain evidence="3">cv. Tatra</strain>
        <tissue evidence="2">Young leaves</tissue>
    </source>
</reference>
<organism evidence="2 3">
    <name type="scientific">Trifolium pratense</name>
    <name type="common">Red clover</name>
    <dbReference type="NCBI Taxonomy" id="57577"/>
    <lineage>
        <taxon>Eukaryota</taxon>
        <taxon>Viridiplantae</taxon>
        <taxon>Streptophyta</taxon>
        <taxon>Embryophyta</taxon>
        <taxon>Tracheophyta</taxon>
        <taxon>Spermatophyta</taxon>
        <taxon>Magnoliopsida</taxon>
        <taxon>eudicotyledons</taxon>
        <taxon>Gunneridae</taxon>
        <taxon>Pentapetalae</taxon>
        <taxon>rosids</taxon>
        <taxon>fabids</taxon>
        <taxon>Fabales</taxon>
        <taxon>Fabaceae</taxon>
        <taxon>Papilionoideae</taxon>
        <taxon>50 kb inversion clade</taxon>
        <taxon>NPAAA clade</taxon>
        <taxon>Hologalegina</taxon>
        <taxon>IRL clade</taxon>
        <taxon>Trifolieae</taxon>
        <taxon>Trifolium</taxon>
    </lineage>
</organism>
<feature type="non-terminal residue" evidence="2">
    <location>
        <position position="328"/>
    </location>
</feature>
<comment type="caution">
    <text evidence="2">The sequence shown here is derived from an EMBL/GenBank/DDBJ whole genome shotgun (WGS) entry which is preliminary data.</text>
</comment>
<evidence type="ECO:0000256" key="1">
    <source>
        <dbReference type="SAM" id="MobiDB-lite"/>
    </source>
</evidence>
<dbReference type="Proteomes" id="UP000236291">
    <property type="component" value="Unassembled WGS sequence"/>
</dbReference>
<evidence type="ECO:0000313" key="2">
    <source>
        <dbReference type="EMBL" id="PNX88595.1"/>
    </source>
</evidence>
<dbReference type="PANTHER" id="PTHR34427:SF5">
    <property type="entry name" value="DUF4283 DOMAIN-CONTAINING PROTEIN"/>
    <property type="match status" value="1"/>
</dbReference>
<name>A0A2K3MCT9_TRIPR</name>
<feature type="compositionally biased region" description="Basic and acidic residues" evidence="1">
    <location>
        <begin position="1"/>
        <end position="21"/>
    </location>
</feature>
<sequence length="328" mass="38349">MRERESERGRSRERGGRREEDQGWQEVRGRRKGRRSLNSRPDIATVSRRDRGDLDQYTTYFFSEFPDSFDAKAMLNIFQHYGNIVEVVIPAKRDKGEDSDKIFVNPPRFQRDIRTRRPHKQQEDGYHKRYNSKMETQHRSNGELKDSHQKNCAGPSFSQVVQSDGDQKQKTLISFEPEREVVRILRSAFVGVVTHPGLSYNIQDEFHRQGYFGVKITPLGANLVLLEDQEEGEVKALMEDARGWLEQWFKEIRPWSPREVDNERLVWLRVYGIPTHAWNNNFFSLIAKQYGIFLNADDTTSKKLTMDVARILIRTPGLKAVDDFISVK</sequence>
<evidence type="ECO:0000313" key="3">
    <source>
        <dbReference type="Proteomes" id="UP000236291"/>
    </source>
</evidence>
<protein>
    <submittedName>
        <fullName evidence="2">Uncharacterized protein</fullName>
    </submittedName>
</protein>
<feature type="compositionally biased region" description="Basic and acidic residues" evidence="1">
    <location>
        <begin position="135"/>
        <end position="149"/>
    </location>
</feature>
<reference evidence="2 3" key="2">
    <citation type="journal article" date="2017" name="Front. Plant Sci.">
        <title>Gene Classification and Mining of Molecular Markers Useful in Red Clover (Trifolium pratense) Breeding.</title>
        <authorList>
            <person name="Istvanek J."/>
            <person name="Dluhosova J."/>
            <person name="Dluhos P."/>
            <person name="Patkova L."/>
            <person name="Nedelnik J."/>
            <person name="Repkova J."/>
        </authorList>
    </citation>
    <scope>NUCLEOTIDE SEQUENCE [LARGE SCALE GENOMIC DNA]</scope>
    <source>
        <strain evidence="3">cv. Tatra</strain>
        <tissue evidence="2">Young leaves</tissue>
    </source>
</reference>
<gene>
    <name evidence="2" type="ORF">L195_g044701</name>
</gene>
<feature type="region of interest" description="Disordered" evidence="1">
    <location>
        <begin position="1"/>
        <end position="47"/>
    </location>
</feature>
<dbReference type="AlphaFoldDB" id="A0A2K3MCT9"/>
<dbReference type="EMBL" id="ASHM01057142">
    <property type="protein sequence ID" value="PNX88595.1"/>
    <property type="molecule type" value="Genomic_DNA"/>
</dbReference>
<dbReference type="PANTHER" id="PTHR34427">
    <property type="entry name" value="DUF4283 DOMAIN PROTEIN"/>
    <property type="match status" value="1"/>
</dbReference>
<feature type="region of interest" description="Disordered" evidence="1">
    <location>
        <begin position="135"/>
        <end position="165"/>
    </location>
</feature>
<proteinExistence type="predicted"/>
<accession>A0A2K3MCT9</accession>